<keyword evidence="2" id="KW-1185">Reference proteome</keyword>
<dbReference type="Proteomes" id="UP000095042">
    <property type="component" value="Unassembled WGS sequence"/>
</dbReference>
<evidence type="ECO:0000313" key="2">
    <source>
        <dbReference type="Proteomes" id="UP000095042"/>
    </source>
</evidence>
<name>A0A1E3VRT3_9HYPH</name>
<dbReference type="AlphaFoldDB" id="A0A1E3VRT3"/>
<dbReference type="RefSeq" id="WP_069625110.1">
    <property type="nucleotide sequence ID" value="NZ_LPWD01000458.1"/>
</dbReference>
<comment type="caution">
    <text evidence="1">The sequence shown here is derived from an EMBL/GenBank/DDBJ whole genome shotgun (WGS) entry which is preliminary data.</text>
</comment>
<dbReference type="EMBL" id="LPWD01000458">
    <property type="protein sequence ID" value="ODR96239.1"/>
    <property type="molecule type" value="Genomic_DNA"/>
</dbReference>
<evidence type="ECO:0000313" key="1">
    <source>
        <dbReference type="EMBL" id="ODR96239.1"/>
    </source>
</evidence>
<protein>
    <submittedName>
        <fullName evidence="1">Uncharacterized protein</fullName>
    </submittedName>
</protein>
<proteinExistence type="predicted"/>
<reference evidence="1 2" key="1">
    <citation type="journal article" date="2016" name="Environ. Microbiol.">
        <title>New Methyloceanibacter diversity from North Sea sediments includes methanotroph containing solely the soluble methane monooxygenase.</title>
        <authorList>
            <person name="Vekeman B."/>
            <person name="Kerckhof F.M."/>
            <person name="Cremers G."/>
            <person name="de Vos P."/>
            <person name="Vandamme P."/>
            <person name="Boon N."/>
            <person name="Op den Camp H.J."/>
            <person name="Heylen K."/>
        </authorList>
    </citation>
    <scope>NUCLEOTIDE SEQUENCE [LARGE SCALE GENOMIC DNA]</scope>
    <source>
        <strain evidence="1 2">R-67177</strain>
    </source>
</reference>
<organism evidence="1 2">
    <name type="scientific">Methyloceanibacter marginalis</name>
    <dbReference type="NCBI Taxonomy" id="1774971"/>
    <lineage>
        <taxon>Bacteria</taxon>
        <taxon>Pseudomonadati</taxon>
        <taxon>Pseudomonadota</taxon>
        <taxon>Alphaproteobacteria</taxon>
        <taxon>Hyphomicrobiales</taxon>
        <taxon>Hyphomicrobiaceae</taxon>
        <taxon>Methyloceanibacter</taxon>
    </lineage>
</organism>
<accession>A0A1E3VRT3</accession>
<dbReference type="OrthoDB" id="8478127at2"/>
<sequence length="80" mass="8936">MAAFDEVDRLKKENEELKQWEWRTKLLERKVAHLRSLLNAVEEPALVYATGRVIADARGPFVRSALINLAAGTACVSAMP</sequence>
<gene>
    <name evidence="1" type="ORF">AUC71_04580</name>
</gene>